<sequence length="26" mass="2796">VFNLDSKVYLCNNQLASIPAGELTSV</sequence>
<reference evidence="1" key="2">
    <citation type="submission" date="2025-09" db="UniProtKB">
        <authorList>
            <consortium name="Ensembl"/>
        </authorList>
    </citation>
    <scope>IDENTIFICATION</scope>
</reference>
<dbReference type="HOGENOM" id="CLU_3418495_0_0_1"/>
<dbReference type="AlphaFoldDB" id="S4S0L2"/>
<dbReference type="Ensembl" id="ENSPMAT00000011049.1">
    <property type="protein sequence ID" value="ENSPMAP00000011003.1"/>
    <property type="gene ID" value="ENSPMAG00000010023.1"/>
</dbReference>
<accession>S4S0L2</accession>
<evidence type="ECO:0000313" key="1">
    <source>
        <dbReference type="Ensembl" id="ENSPMAP00000011003.1"/>
    </source>
</evidence>
<organism evidence="1">
    <name type="scientific">Petromyzon marinus</name>
    <name type="common">Sea lamprey</name>
    <dbReference type="NCBI Taxonomy" id="7757"/>
    <lineage>
        <taxon>Eukaryota</taxon>
        <taxon>Metazoa</taxon>
        <taxon>Chordata</taxon>
        <taxon>Craniata</taxon>
        <taxon>Vertebrata</taxon>
        <taxon>Cyclostomata</taxon>
        <taxon>Hyperoartia</taxon>
        <taxon>Petromyzontiformes</taxon>
        <taxon>Petromyzontidae</taxon>
        <taxon>Petromyzon</taxon>
    </lineage>
</organism>
<proteinExistence type="predicted"/>
<protein>
    <submittedName>
        <fullName evidence="1">Uncharacterized protein</fullName>
    </submittedName>
</protein>
<reference evidence="1" key="1">
    <citation type="submission" date="2025-08" db="UniProtKB">
        <authorList>
            <consortium name="Ensembl"/>
        </authorList>
    </citation>
    <scope>IDENTIFICATION</scope>
</reference>
<name>S4S0L2_PETMA</name>